<organism evidence="2 3">
    <name type="scientific">Crepidotus variabilis</name>
    <dbReference type="NCBI Taxonomy" id="179855"/>
    <lineage>
        <taxon>Eukaryota</taxon>
        <taxon>Fungi</taxon>
        <taxon>Dikarya</taxon>
        <taxon>Basidiomycota</taxon>
        <taxon>Agaricomycotina</taxon>
        <taxon>Agaricomycetes</taxon>
        <taxon>Agaricomycetidae</taxon>
        <taxon>Agaricales</taxon>
        <taxon>Agaricineae</taxon>
        <taxon>Crepidotaceae</taxon>
        <taxon>Crepidotus</taxon>
    </lineage>
</organism>
<evidence type="ECO:0000259" key="1">
    <source>
        <dbReference type="Pfam" id="PF09976"/>
    </source>
</evidence>
<feature type="domain" description="Ancillary SecYEG translocon subunit/Cell division coordinator CpoB TPR" evidence="1">
    <location>
        <begin position="169"/>
        <end position="269"/>
    </location>
</feature>
<accession>A0A9P6EI44</accession>
<evidence type="ECO:0000313" key="2">
    <source>
        <dbReference type="EMBL" id="KAF9529089.1"/>
    </source>
</evidence>
<dbReference type="InterPro" id="IPR011990">
    <property type="entry name" value="TPR-like_helical_dom_sf"/>
</dbReference>
<dbReference type="AlphaFoldDB" id="A0A9P6EI44"/>
<dbReference type="EMBL" id="MU157848">
    <property type="protein sequence ID" value="KAF9529089.1"/>
    <property type="molecule type" value="Genomic_DNA"/>
</dbReference>
<proteinExistence type="predicted"/>
<protein>
    <recommendedName>
        <fullName evidence="1">Ancillary SecYEG translocon subunit/Cell division coordinator CpoB TPR domain-containing protein</fullName>
    </recommendedName>
</protein>
<name>A0A9P6EI44_9AGAR</name>
<sequence>MRSTSQLRGRLLLKLPPAKEHSLKYLAMLWPWTSSHQVSNVENWRILSEDERQSRVIQLLDTIAKDNSRTLSSGIMDQLDGLMELYDNDDTHRSERLGILEKAVEGRRIHPGIHHQHLTDSMLRLVCSFMEQTEWAKAEGTAFEVIQWCRRSSNGSTKEILTKIHLCDIYIYQERWPEAEHVLRWMLKKTVGELVESMANEKLARALLGQGRHDEAGTIVEKLIASTEKSKEFYWIFLHALCLQGEILLEQGESDEASQTFQAMMIRLVEQGLVKDRWGRIAPLVSAIHQLAMAFIRTNKRREGFELLKELLEKETNSIRSSTSFRALKLPHGLAPPDFRL</sequence>
<gene>
    <name evidence="2" type="ORF">CPB83DRAFT_853207</name>
</gene>
<dbReference type="Gene3D" id="1.25.40.10">
    <property type="entry name" value="Tetratricopeptide repeat domain"/>
    <property type="match status" value="1"/>
</dbReference>
<reference evidence="2" key="1">
    <citation type="submission" date="2020-11" db="EMBL/GenBank/DDBJ databases">
        <authorList>
            <consortium name="DOE Joint Genome Institute"/>
            <person name="Ahrendt S."/>
            <person name="Riley R."/>
            <person name="Andreopoulos W."/>
            <person name="Labutti K."/>
            <person name="Pangilinan J."/>
            <person name="Ruiz-Duenas F.J."/>
            <person name="Barrasa J.M."/>
            <person name="Sanchez-Garcia M."/>
            <person name="Camarero S."/>
            <person name="Miyauchi S."/>
            <person name="Serrano A."/>
            <person name="Linde D."/>
            <person name="Babiker R."/>
            <person name="Drula E."/>
            <person name="Ayuso-Fernandez I."/>
            <person name="Pacheco R."/>
            <person name="Padilla G."/>
            <person name="Ferreira P."/>
            <person name="Barriuso J."/>
            <person name="Kellner H."/>
            <person name="Castanera R."/>
            <person name="Alfaro M."/>
            <person name="Ramirez L."/>
            <person name="Pisabarro A.G."/>
            <person name="Kuo A."/>
            <person name="Tritt A."/>
            <person name="Lipzen A."/>
            <person name="He G."/>
            <person name="Yan M."/>
            <person name="Ng V."/>
            <person name="Cullen D."/>
            <person name="Martin F."/>
            <person name="Rosso M.-N."/>
            <person name="Henrissat B."/>
            <person name="Hibbett D."/>
            <person name="Martinez A.T."/>
            <person name="Grigoriev I.V."/>
        </authorList>
    </citation>
    <scope>NUCLEOTIDE SEQUENCE</scope>
    <source>
        <strain evidence="2">CBS 506.95</strain>
    </source>
</reference>
<dbReference type="SUPFAM" id="SSF48452">
    <property type="entry name" value="TPR-like"/>
    <property type="match status" value="1"/>
</dbReference>
<comment type="caution">
    <text evidence="2">The sequence shown here is derived from an EMBL/GenBank/DDBJ whole genome shotgun (WGS) entry which is preliminary data.</text>
</comment>
<keyword evidence="3" id="KW-1185">Reference proteome</keyword>
<evidence type="ECO:0000313" key="3">
    <source>
        <dbReference type="Proteomes" id="UP000807306"/>
    </source>
</evidence>
<dbReference type="InterPro" id="IPR018704">
    <property type="entry name" value="SecYEG/CpoB_TPR"/>
</dbReference>
<dbReference type="Pfam" id="PF09976">
    <property type="entry name" value="TPR_21"/>
    <property type="match status" value="1"/>
</dbReference>
<dbReference type="Proteomes" id="UP000807306">
    <property type="component" value="Unassembled WGS sequence"/>
</dbReference>